<name>A0AAD6YNL4_9AGAR</name>
<gene>
    <name evidence="3" type="ORF">GGX14DRAFT_540086</name>
</gene>
<evidence type="ECO:0000313" key="3">
    <source>
        <dbReference type="EMBL" id="KAJ7224523.1"/>
    </source>
</evidence>
<feature type="signal peptide" evidence="2">
    <location>
        <begin position="1"/>
        <end position="23"/>
    </location>
</feature>
<accession>A0AAD6YNL4</accession>
<feature type="compositionally biased region" description="Basic residues" evidence="1">
    <location>
        <begin position="198"/>
        <end position="209"/>
    </location>
</feature>
<feature type="chain" id="PRO_5042078938" evidence="2">
    <location>
        <begin position="24"/>
        <end position="328"/>
    </location>
</feature>
<dbReference type="EMBL" id="JARJCW010000005">
    <property type="protein sequence ID" value="KAJ7224523.1"/>
    <property type="molecule type" value="Genomic_DNA"/>
</dbReference>
<protein>
    <submittedName>
        <fullName evidence="3">Uncharacterized protein</fullName>
    </submittedName>
</protein>
<evidence type="ECO:0000256" key="1">
    <source>
        <dbReference type="SAM" id="MobiDB-lite"/>
    </source>
</evidence>
<dbReference type="Proteomes" id="UP001219525">
    <property type="component" value="Unassembled WGS sequence"/>
</dbReference>
<evidence type="ECO:0000313" key="4">
    <source>
        <dbReference type="Proteomes" id="UP001219525"/>
    </source>
</evidence>
<feature type="region of interest" description="Disordered" evidence="1">
    <location>
        <begin position="186"/>
        <end position="213"/>
    </location>
</feature>
<keyword evidence="2" id="KW-0732">Signal</keyword>
<keyword evidence="4" id="KW-1185">Reference proteome</keyword>
<dbReference type="AlphaFoldDB" id="A0AAD6YNL4"/>
<sequence>MPAPGSAPLRALLAALHVRRVACKANTCGGVRARRQVVAGRVRRELAAGRVRARPARRPPIPVIFGVIPQPLSVWHGLVRALMYLLAPVAYPALRTLNTLLGADAPCVHVQEGAARSRCANAELSILNGALELGARSVVQLMTPMRDVVTLADDTVLDDGLTQYMYVPLECHTFLCTSRAPRTSSWAAGEEGTVHTSVSRRSRSPRRSRASAASRHSTTCALFTPPPAVCRCAKRGAHISSSSAARRRGPAARSEWLRSKMSSRVACEASVCSGLRACEASACGGWWHACEAAGCGESRACEASTCGRALAAGCVQGEANRLRIFEMV</sequence>
<organism evidence="3 4">
    <name type="scientific">Mycena pura</name>
    <dbReference type="NCBI Taxonomy" id="153505"/>
    <lineage>
        <taxon>Eukaryota</taxon>
        <taxon>Fungi</taxon>
        <taxon>Dikarya</taxon>
        <taxon>Basidiomycota</taxon>
        <taxon>Agaricomycotina</taxon>
        <taxon>Agaricomycetes</taxon>
        <taxon>Agaricomycetidae</taxon>
        <taxon>Agaricales</taxon>
        <taxon>Marasmiineae</taxon>
        <taxon>Mycenaceae</taxon>
        <taxon>Mycena</taxon>
    </lineage>
</organism>
<comment type="caution">
    <text evidence="3">The sequence shown here is derived from an EMBL/GenBank/DDBJ whole genome shotgun (WGS) entry which is preliminary data.</text>
</comment>
<evidence type="ECO:0000256" key="2">
    <source>
        <dbReference type="SAM" id="SignalP"/>
    </source>
</evidence>
<reference evidence="3" key="1">
    <citation type="submission" date="2023-03" db="EMBL/GenBank/DDBJ databases">
        <title>Massive genome expansion in bonnet fungi (Mycena s.s.) driven by repeated elements and novel gene families across ecological guilds.</title>
        <authorList>
            <consortium name="Lawrence Berkeley National Laboratory"/>
            <person name="Harder C.B."/>
            <person name="Miyauchi S."/>
            <person name="Viragh M."/>
            <person name="Kuo A."/>
            <person name="Thoen E."/>
            <person name="Andreopoulos B."/>
            <person name="Lu D."/>
            <person name="Skrede I."/>
            <person name="Drula E."/>
            <person name="Henrissat B."/>
            <person name="Morin E."/>
            <person name="Kohler A."/>
            <person name="Barry K."/>
            <person name="LaButti K."/>
            <person name="Morin E."/>
            <person name="Salamov A."/>
            <person name="Lipzen A."/>
            <person name="Mereny Z."/>
            <person name="Hegedus B."/>
            <person name="Baldrian P."/>
            <person name="Stursova M."/>
            <person name="Weitz H."/>
            <person name="Taylor A."/>
            <person name="Grigoriev I.V."/>
            <person name="Nagy L.G."/>
            <person name="Martin F."/>
            <person name="Kauserud H."/>
        </authorList>
    </citation>
    <scope>NUCLEOTIDE SEQUENCE</scope>
    <source>
        <strain evidence="3">9144</strain>
    </source>
</reference>
<proteinExistence type="predicted"/>